<accession>F8FMV0</accession>
<dbReference type="Proteomes" id="UP000006620">
    <property type="component" value="Chromosome"/>
</dbReference>
<dbReference type="AlphaFoldDB" id="F8FMV0"/>
<dbReference type="KEGG" id="pms:KNP414_06389"/>
<proteinExistence type="predicted"/>
<dbReference type="PATRIC" id="fig|1036673.3.peg.5947"/>
<reference evidence="2" key="1">
    <citation type="submission" date="2011-06" db="EMBL/GenBank/DDBJ databases">
        <title>Complete genome sequence of Paenibacillus mucilaginosus KNP414.</title>
        <authorList>
            <person name="Wang J."/>
            <person name="Hu S."/>
            <person name="Hu X."/>
            <person name="Zhang B."/>
            <person name="Dong D."/>
            <person name="Zhang S."/>
            <person name="Zhao K."/>
            <person name="Wu D."/>
        </authorList>
    </citation>
    <scope>NUCLEOTIDE SEQUENCE [LARGE SCALE GENOMIC DNA]</scope>
    <source>
        <strain evidence="2">KNP414</strain>
    </source>
</reference>
<name>F8FMV0_PAEMK</name>
<sequence>MPYPLISHHFPENSGTQMLYVLLFHCQISKRQQIANLSSSIQKIAQGK</sequence>
<organism evidence="1 2">
    <name type="scientific">Paenibacillus mucilaginosus (strain KNP414)</name>
    <dbReference type="NCBI Taxonomy" id="1036673"/>
    <lineage>
        <taxon>Bacteria</taxon>
        <taxon>Bacillati</taxon>
        <taxon>Bacillota</taxon>
        <taxon>Bacilli</taxon>
        <taxon>Bacillales</taxon>
        <taxon>Paenibacillaceae</taxon>
        <taxon>Paenibacillus</taxon>
    </lineage>
</organism>
<evidence type="ECO:0000313" key="1">
    <source>
        <dbReference type="EMBL" id="AEI44910.1"/>
    </source>
</evidence>
<dbReference type="HOGENOM" id="CLU_3155713_0_0_9"/>
<protein>
    <submittedName>
        <fullName evidence="1">Uncharacterized protein</fullName>
    </submittedName>
</protein>
<gene>
    <name evidence="1" type="ordered locus">KNP414_06389</name>
</gene>
<evidence type="ECO:0000313" key="2">
    <source>
        <dbReference type="Proteomes" id="UP000006620"/>
    </source>
</evidence>
<dbReference type="EMBL" id="CP002869">
    <property type="protein sequence ID" value="AEI44910.1"/>
    <property type="molecule type" value="Genomic_DNA"/>
</dbReference>
<reference evidence="1 2" key="2">
    <citation type="journal article" date="2013" name="Genome Announc.">
        <title>Genome Sequence of Growth-Improving Paenibacillus mucilaginosus Strain KNP414.</title>
        <authorList>
            <person name="Lu J.J."/>
            <person name="Wang J.F."/>
            <person name="Hu X.F."/>
        </authorList>
    </citation>
    <scope>NUCLEOTIDE SEQUENCE [LARGE SCALE GENOMIC DNA]</scope>
    <source>
        <strain evidence="1 2">KNP414</strain>
    </source>
</reference>